<keyword evidence="6" id="KW-0539">Nucleus</keyword>
<sequence length="475" mass="53445">MQDYFEPSTKDNQGAYANYAGHDATGQTLAYSLIGQDSWLWDYGDRDHIIDHIVEAESSGSMKYGISNPAEGYQCLGSESRLATALKDITSGLLSASASGSWFTAHPLTAYSAETLFTTDKAPSLIDSYFDNWHTHCPILHRPSFDMESVSPSLLAAMILMGAVYSQPHLAMAARTCLDAAEEYIFGHPDYTRLSDPVSRKKAGLVDMSPLQAAYTIAVLQQWDTHEESRRRIRLSRFPSIVRVARNLGLTGLRYSHSPVSDADCDDQDCRAAVRTEESIRLMNWIFLVDTSHAIFHQTLPLLKLDELTVSLPNSEDSLSCLSAQSRYWGKRIDSSYKIPSVADGITLLMGDAWELGRFGLLEHLDLFILISALHEIIFRAYRAHTLDRRYKTVIQRALSRWRYLWDMNIEGSSGLEKGFRGFYTQADEWWYLANLFLMDDCPVLKQASDDSSGRDCMDGVYNLIKQFSDLDIAG</sequence>
<comment type="caution">
    <text evidence="8">The sequence shown here is derived from an EMBL/GenBank/DDBJ whole genome shotgun (WGS) entry which is preliminary data.</text>
</comment>
<dbReference type="GO" id="GO:0006351">
    <property type="term" value="P:DNA-templated transcription"/>
    <property type="evidence" value="ECO:0007669"/>
    <property type="project" value="InterPro"/>
</dbReference>
<dbReference type="GO" id="GO:0005634">
    <property type="term" value="C:nucleus"/>
    <property type="evidence" value="ECO:0007669"/>
    <property type="project" value="UniProtKB-SubCell"/>
</dbReference>
<keyword evidence="3" id="KW-0677">Repeat</keyword>
<dbReference type="AlphaFoldDB" id="A0AAE8N4D5"/>
<organism evidence="8 9">
    <name type="scientific">Cephalotrichum gorgonifer</name>
    <dbReference type="NCBI Taxonomy" id="2041049"/>
    <lineage>
        <taxon>Eukaryota</taxon>
        <taxon>Fungi</taxon>
        <taxon>Dikarya</taxon>
        <taxon>Ascomycota</taxon>
        <taxon>Pezizomycotina</taxon>
        <taxon>Sordariomycetes</taxon>
        <taxon>Hypocreomycetidae</taxon>
        <taxon>Microascales</taxon>
        <taxon>Microascaceae</taxon>
        <taxon>Cephalotrichum</taxon>
    </lineage>
</organism>
<evidence type="ECO:0000256" key="4">
    <source>
        <dbReference type="ARBA" id="ARBA00022771"/>
    </source>
</evidence>
<keyword evidence="2" id="KW-0479">Metal-binding</keyword>
<comment type="subcellular location">
    <subcellularLocation>
        <location evidence="1">Nucleus</location>
    </subcellularLocation>
</comment>
<accession>A0AAE8N4D5</accession>
<dbReference type="InterPro" id="IPR007219">
    <property type="entry name" value="XnlR_reg_dom"/>
</dbReference>
<dbReference type="EMBL" id="ONZQ02000010">
    <property type="protein sequence ID" value="SPO04630.1"/>
    <property type="molecule type" value="Genomic_DNA"/>
</dbReference>
<dbReference type="Pfam" id="PF04082">
    <property type="entry name" value="Fungal_trans"/>
    <property type="match status" value="1"/>
</dbReference>
<protein>
    <recommendedName>
        <fullName evidence="7">Xylanolytic transcriptional activator regulatory domain-containing protein</fullName>
    </recommendedName>
</protein>
<evidence type="ECO:0000313" key="8">
    <source>
        <dbReference type="EMBL" id="SPO04630.1"/>
    </source>
</evidence>
<feature type="domain" description="Xylanolytic transcriptional activator regulatory" evidence="7">
    <location>
        <begin position="126"/>
        <end position="320"/>
    </location>
</feature>
<keyword evidence="9" id="KW-1185">Reference proteome</keyword>
<dbReference type="Proteomes" id="UP001187682">
    <property type="component" value="Unassembled WGS sequence"/>
</dbReference>
<name>A0AAE8N4D5_9PEZI</name>
<proteinExistence type="predicted"/>
<evidence type="ECO:0000256" key="6">
    <source>
        <dbReference type="ARBA" id="ARBA00023242"/>
    </source>
</evidence>
<dbReference type="GO" id="GO:0000978">
    <property type="term" value="F:RNA polymerase II cis-regulatory region sequence-specific DNA binding"/>
    <property type="evidence" value="ECO:0007669"/>
    <property type="project" value="InterPro"/>
</dbReference>
<dbReference type="CDD" id="cd12148">
    <property type="entry name" value="fungal_TF_MHR"/>
    <property type="match status" value="1"/>
</dbReference>
<evidence type="ECO:0000256" key="2">
    <source>
        <dbReference type="ARBA" id="ARBA00022723"/>
    </source>
</evidence>
<keyword evidence="5" id="KW-0862">Zinc</keyword>
<evidence type="ECO:0000259" key="7">
    <source>
        <dbReference type="Pfam" id="PF04082"/>
    </source>
</evidence>
<evidence type="ECO:0000256" key="5">
    <source>
        <dbReference type="ARBA" id="ARBA00022833"/>
    </source>
</evidence>
<dbReference type="InterPro" id="IPR051059">
    <property type="entry name" value="VerF-like"/>
</dbReference>
<reference evidence="8" key="1">
    <citation type="submission" date="2018-03" db="EMBL/GenBank/DDBJ databases">
        <authorList>
            <person name="Guldener U."/>
        </authorList>
    </citation>
    <scope>NUCLEOTIDE SEQUENCE</scope>
</reference>
<gene>
    <name evidence="8" type="ORF">DNG_07315</name>
</gene>
<evidence type="ECO:0000256" key="1">
    <source>
        <dbReference type="ARBA" id="ARBA00004123"/>
    </source>
</evidence>
<dbReference type="GO" id="GO:0000785">
    <property type="term" value="C:chromatin"/>
    <property type="evidence" value="ECO:0007669"/>
    <property type="project" value="TreeGrafter"/>
</dbReference>
<dbReference type="GO" id="GO:0000981">
    <property type="term" value="F:DNA-binding transcription factor activity, RNA polymerase II-specific"/>
    <property type="evidence" value="ECO:0007669"/>
    <property type="project" value="InterPro"/>
</dbReference>
<evidence type="ECO:0000256" key="3">
    <source>
        <dbReference type="ARBA" id="ARBA00022737"/>
    </source>
</evidence>
<dbReference type="PANTHER" id="PTHR40626:SF3">
    <property type="entry name" value="TRANSCRIPTION FACTOR WITH C2H2 AND ZN(2)-CYS(6) DNA BINDING DOMAIN (EUROFUNG)-RELATED"/>
    <property type="match status" value="1"/>
</dbReference>
<keyword evidence="4" id="KW-0863">Zinc-finger</keyword>
<evidence type="ECO:0000313" key="9">
    <source>
        <dbReference type="Proteomes" id="UP001187682"/>
    </source>
</evidence>
<dbReference type="GO" id="GO:0008270">
    <property type="term" value="F:zinc ion binding"/>
    <property type="evidence" value="ECO:0007669"/>
    <property type="project" value="UniProtKB-KW"/>
</dbReference>
<dbReference type="PANTHER" id="PTHR40626">
    <property type="entry name" value="MIP31509P"/>
    <property type="match status" value="1"/>
</dbReference>